<comment type="caution">
    <text evidence="2">The sequence shown here is derived from an EMBL/GenBank/DDBJ whole genome shotgun (WGS) entry which is preliminary data.</text>
</comment>
<dbReference type="InterPro" id="IPR003593">
    <property type="entry name" value="AAA+_ATPase"/>
</dbReference>
<dbReference type="PATRIC" id="fig|294.194.peg.6600"/>
<dbReference type="InterPro" id="IPR003959">
    <property type="entry name" value="ATPase_AAA_core"/>
</dbReference>
<dbReference type="SMART" id="SM00382">
    <property type="entry name" value="AAA"/>
    <property type="match status" value="1"/>
</dbReference>
<dbReference type="EMBL" id="LCYA01000206">
    <property type="protein sequence ID" value="KWV84417.1"/>
    <property type="molecule type" value="Genomic_DNA"/>
</dbReference>
<dbReference type="Gene3D" id="3.40.50.300">
    <property type="entry name" value="P-loop containing nucleotide triphosphate hydrolases"/>
    <property type="match status" value="1"/>
</dbReference>
<organism evidence="2 3">
    <name type="scientific">Pseudomonas fluorescens</name>
    <dbReference type="NCBI Taxonomy" id="294"/>
    <lineage>
        <taxon>Bacteria</taxon>
        <taxon>Pseudomonadati</taxon>
        <taxon>Pseudomonadota</taxon>
        <taxon>Gammaproteobacteria</taxon>
        <taxon>Pseudomonadales</taxon>
        <taxon>Pseudomonadaceae</taxon>
        <taxon>Pseudomonas</taxon>
    </lineage>
</organism>
<dbReference type="SUPFAM" id="SSF52540">
    <property type="entry name" value="P-loop containing nucleoside triphosphate hydrolases"/>
    <property type="match status" value="1"/>
</dbReference>
<dbReference type="GO" id="GO:0006302">
    <property type="term" value="P:double-strand break repair"/>
    <property type="evidence" value="ECO:0007669"/>
    <property type="project" value="TreeGrafter"/>
</dbReference>
<evidence type="ECO:0000313" key="2">
    <source>
        <dbReference type="EMBL" id="KWV84417.1"/>
    </source>
</evidence>
<dbReference type="InterPro" id="IPR027417">
    <property type="entry name" value="P-loop_NTPase"/>
</dbReference>
<dbReference type="Proteomes" id="UP000061348">
    <property type="component" value="Unassembled WGS sequence"/>
</dbReference>
<dbReference type="GO" id="GO:0005524">
    <property type="term" value="F:ATP binding"/>
    <property type="evidence" value="ECO:0007669"/>
    <property type="project" value="InterPro"/>
</dbReference>
<feature type="domain" description="AAA+ ATPase" evidence="1">
    <location>
        <begin position="45"/>
        <end position="240"/>
    </location>
</feature>
<dbReference type="RefSeq" id="WP_196492167.1">
    <property type="nucleotide sequence ID" value="NZ_LCYA01000206.1"/>
</dbReference>
<dbReference type="GO" id="GO:0000731">
    <property type="term" value="P:DNA synthesis involved in DNA repair"/>
    <property type="evidence" value="ECO:0007669"/>
    <property type="project" value="TreeGrafter"/>
</dbReference>
<dbReference type="Pfam" id="PF13304">
    <property type="entry name" value="AAA_21"/>
    <property type="match status" value="1"/>
</dbReference>
<protein>
    <recommendedName>
        <fullName evidence="1">AAA+ ATPase domain-containing protein</fullName>
    </recommendedName>
</protein>
<dbReference type="InterPro" id="IPR030974">
    <property type="entry name" value="Restrict_AAA"/>
</dbReference>
<dbReference type="PANTHER" id="PTHR32182">
    <property type="entry name" value="DNA REPLICATION AND REPAIR PROTEIN RECF"/>
    <property type="match status" value="1"/>
</dbReference>
<dbReference type="NCBIfam" id="TIGR04435">
    <property type="entry name" value="restrict_AAA_1"/>
    <property type="match status" value="1"/>
</dbReference>
<dbReference type="GO" id="GO:0016887">
    <property type="term" value="F:ATP hydrolysis activity"/>
    <property type="evidence" value="ECO:0007669"/>
    <property type="project" value="InterPro"/>
</dbReference>
<reference evidence="2 3" key="1">
    <citation type="submission" date="2015-05" db="EMBL/GenBank/DDBJ databases">
        <title>A genomic and transcriptomic approach to investigate the blue pigment phenotype in Pseudomonas fluorescens.</title>
        <authorList>
            <person name="Andreani N.A."/>
            <person name="Cardazzo B."/>
        </authorList>
    </citation>
    <scope>NUCLEOTIDE SEQUENCE [LARGE SCALE GENOMIC DNA]</scope>
    <source>
        <strain evidence="2 3">Ps_22</strain>
    </source>
</reference>
<dbReference type="AlphaFoldDB" id="A0A120G5N7"/>
<accession>A0A120G5N7</accession>
<gene>
    <name evidence="2" type="ORF">PFLmoz3_05955</name>
</gene>
<evidence type="ECO:0000259" key="1">
    <source>
        <dbReference type="SMART" id="SM00382"/>
    </source>
</evidence>
<dbReference type="PANTHER" id="PTHR32182:SF25">
    <property type="entry name" value="SLR1056 PROTEIN"/>
    <property type="match status" value="1"/>
</dbReference>
<name>A0A120G5N7_PSEFL</name>
<proteinExistence type="predicted"/>
<evidence type="ECO:0000313" key="3">
    <source>
        <dbReference type="Proteomes" id="UP000061348"/>
    </source>
</evidence>
<sequence length="541" mass="60879">MHVSSAGERMRLRRLKIESSSASGGLFDGLDVWFGRGGDGKSANPLAPLCLIGPNGSGKSQFLQLLAEIFQEAWHKHKPAEERKSANEDILFELTYLISPYGIGAPEEVRLVRTKKGRSTGPIELYRGEIEEPIKAGSEEFEKYLPSIVIGYTSGDNETLSLPFLVSRSGYAGDVARAAFSDAIQNTVPNNRLMLIDYGTNLEVLFSNLILGPKDAREEILRHAGLSDIASCRCVVRLAHSVINRASKKRIAITGRKGVQLTDELEDIIKSLQRTATCWDEDKDTETYTFDFFINEETRKAFSCFWDDAFSLYRALHKLALLNDLAIPRPARLRLNRAVKERRFASRLPEPQLEDMVFSFEEVRFWPVGDAKDAVDYVSLSDGEHQQALILGAYAMMTDTNAIFLLDEPESHFNPQWRVKFVQRLMELTGSRANQEVLITSHAPFVPSDMPKEQVLIFSRHSGKIVVEEPQIETFGATFDRILEACFKIRPPISRIAEEKINELLKSENIGEIELTLTELGQSVEKAFLADHLRRLKNKGS</sequence>